<dbReference type="GO" id="GO:0016020">
    <property type="term" value="C:membrane"/>
    <property type="evidence" value="ECO:0007669"/>
    <property type="project" value="InterPro"/>
</dbReference>
<dbReference type="Gene3D" id="2.70.170.10">
    <property type="entry name" value="Neurotransmitter-gated ion-channel ligand-binding domain"/>
    <property type="match status" value="1"/>
</dbReference>
<dbReference type="SUPFAM" id="SSF63712">
    <property type="entry name" value="Nicotinic receptor ligand binding domain-like"/>
    <property type="match status" value="1"/>
</dbReference>
<keyword evidence="3" id="KW-1185">Reference proteome</keyword>
<reference evidence="2" key="1">
    <citation type="journal article" date="2019" name="bioRxiv">
        <title>The Genome of the Zebra Mussel, Dreissena polymorpha: A Resource for Invasive Species Research.</title>
        <authorList>
            <person name="McCartney M.A."/>
            <person name="Auch B."/>
            <person name="Kono T."/>
            <person name="Mallez S."/>
            <person name="Zhang Y."/>
            <person name="Obille A."/>
            <person name="Becker A."/>
            <person name="Abrahante J.E."/>
            <person name="Garbe J."/>
            <person name="Badalamenti J.P."/>
            <person name="Herman A."/>
            <person name="Mangelson H."/>
            <person name="Liachko I."/>
            <person name="Sullivan S."/>
            <person name="Sone E.D."/>
            <person name="Koren S."/>
            <person name="Silverstein K.A.T."/>
            <person name="Beckman K.B."/>
            <person name="Gohl D.M."/>
        </authorList>
    </citation>
    <scope>NUCLEOTIDE SEQUENCE</scope>
    <source>
        <strain evidence="2">Duluth1</strain>
        <tissue evidence="2">Whole animal</tissue>
    </source>
</reference>
<sequence length="66" mass="7490">MKISGHLYIQWTDEFLNWNPEEYGGLDSLELPQNDIWRPDVALHNSFRTITGLGSSNLLLTVDSNG</sequence>
<evidence type="ECO:0000313" key="2">
    <source>
        <dbReference type="EMBL" id="KAH3788206.1"/>
    </source>
</evidence>
<gene>
    <name evidence="2" type="ORF">DPMN_166340</name>
</gene>
<feature type="domain" description="Neurotransmitter-gated ion-channel ligand-binding" evidence="1">
    <location>
        <begin position="1"/>
        <end position="66"/>
    </location>
</feature>
<organism evidence="2 3">
    <name type="scientific">Dreissena polymorpha</name>
    <name type="common">Zebra mussel</name>
    <name type="synonym">Mytilus polymorpha</name>
    <dbReference type="NCBI Taxonomy" id="45954"/>
    <lineage>
        <taxon>Eukaryota</taxon>
        <taxon>Metazoa</taxon>
        <taxon>Spiralia</taxon>
        <taxon>Lophotrochozoa</taxon>
        <taxon>Mollusca</taxon>
        <taxon>Bivalvia</taxon>
        <taxon>Autobranchia</taxon>
        <taxon>Heteroconchia</taxon>
        <taxon>Euheterodonta</taxon>
        <taxon>Imparidentia</taxon>
        <taxon>Neoheterodontei</taxon>
        <taxon>Myida</taxon>
        <taxon>Dreissenoidea</taxon>
        <taxon>Dreissenidae</taxon>
        <taxon>Dreissena</taxon>
    </lineage>
</organism>
<dbReference type="Proteomes" id="UP000828390">
    <property type="component" value="Unassembled WGS sequence"/>
</dbReference>
<dbReference type="InterPro" id="IPR036734">
    <property type="entry name" value="Neur_chan_lig-bd_sf"/>
</dbReference>
<dbReference type="GO" id="GO:0005230">
    <property type="term" value="F:extracellular ligand-gated monoatomic ion channel activity"/>
    <property type="evidence" value="ECO:0007669"/>
    <property type="project" value="InterPro"/>
</dbReference>
<dbReference type="Pfam" id="PF02931">
    <property type="entry name" value="Neur_chan_LBD"/>
    <property type="match status" value="1"/>
</dbReference>
<comment type="caution">
    <text evidence="2">The sequence shown here is derived from an EMBL/GenBank/DDBJ whole genome shotgun (WGS) entry which is preliminary data.</text>
</comment>
<dbReference type="AlphaFoldDB" id="A0A9D4EYN4"/>
<evidence type="ECO:0000259" key="1">
    <source>
        <dbReference type="Pfam" id="PF02931"/>
    </source>
</evidence>
<reference evidence="2" key="2">
    <citation type="submission" date="2020-11" db="EMBL/GenBank/DDBJ databases">
        <authorList>
            <person name="McCartney M.A."/>
            <person name="Auch B."/>
            <person name="Kono T."/>
            <person name="Mallez S."/>
            <person name="Becker A."/>
            <person name="Gohl D.M."/>
            <person name="Silverstein K.A.T."/>
            <person name="Koren S."/>
            <person name="Bechman K.B."/>
            <person name="Herman A."/>
            <person name="Abrahante J.E."/>
            <person name="Garbe J."/>
        </authorList>
    </citation>
    <scope>NUCLEOTIDE SEQUENCE</scope>
    <source>
        <strain evidence="2">Duluth1</strain>
        <tissue evidence="2">Whole animal</tissue>
    </source>
</reference>
<protein>
    <recommendedName>
        <fullName evidence="1">Neurotransmitter-gated ion-channel ligand-binding domain-containing protein</fullName>
    </recommendedName>
</protein>
<evidence type="ECO:0000313" key="3">
    <source>
        <dbReference type="Proteomes" id="UP000828390"/>
    </source>
</evidence>
<dbReference type="EMBL" id="JAIWYP010000008">
    <property type="protein sequence ID" value="KAH3788206.1"/>
    <property type="molecule type" value="Genomic_DNA"/>
</dbReference>
<accession>A0A9D4EYN4</accession>
<dbReference type="InterPro" id="IPR006202">
    <property type="entry name" value="Neur_chan_lig-bd"/>
</dbReference>
<name>A0A9D4EYN4_DREPO</name>
<proteinExistence type="predicted"/>